<proteinExistence type="predicted"/>
<keyword evidence="3" id="KW-1185">Reference proteome</keyword>
<evidence type="ECO:0000313" key="2">
    <source>
        <dbReference type="EMBL" id="CAF3570334.1"/>
    </source>
</evidence>
<dbReference type="EMBL" id="CAJOBC010000315">
    <property type="protein sequence ID" value="CAF3570334.1"/>
    <property type="molecule type" value="Genomic_DNA"/>
</dbReference>
<dbReference type="AlphaFoldDB" id="A0A813RMR7"/>
<accession>A0A813RMR7</accession>
<organism evidence="1 3">
    <name type="scientific">Didymodactylos carnosus</name>
    <dbReference type="NCBI Taxonomy" id="1234261"/>
    <lineage>
        <taxon>Eukaryota</taxon>
        <taxon>Metazoa</taxon>
        <taxon>Spiralia</taxon>
        <taxon>Gnathifera</taxon>
        <taxon>Rotifera</taxon>
        <taxon>Eurotatoria</taxon>
        <taxon>Bdelloidea</taxon>
        <taxon>Philodinida</taxon>
        <taxon>Philodinidae</taxon>
        <taxon>Didymodactylos</taxon>
    </lineage>
</organism>
<reference evidence="1" key="1">
    <citation type="submission" date="2021-02" db="EMBL/GenBank/DDBJ databases">
        <authorList>
            <person name="Nowell W R."/>
        </authorList>
    </citation>
    <scope>NUCLEOTIDE SEQUENCE</scope>
</reference>
<dbReference type="OrthoDB" id="10008822at2759"/>
<protein>
    <submittedName>
        <fullName evidence="1">Uncharacterized protein</fullName>
    </submittedName>
</protein>
<sequence length="125" mass="13724">MVILFSLIYGSFSKKTTGEQLQAVYNQIQLLNTDLSCQSSSDCFVQPTGARACGGPNGYLILSHLNKQVTTIIQLAKQTETLEQQYNQQTHIISICSIAIPPTVSCTNQQCVKSTQDLFQPVLPV</sequence>
<evidence type="ECO:0000313" key="3">
    <source>
        <dbReference type="Proteomes" id="UP000663829"/>
    </source>
</evidence>
<dbReference type="Proteomes" id="UP000663829">
    <property type="component" value="Unassembled WGS sequence"/>
</dbReference>
<comment type="caution">
    <text evidence="1">The sequence shown here is derived from an EMBL/GenBank/DDBJ whole genome shotgun (WGS) entry which is preliminary data.</text>
</comment>
<gene>
    <name evidence="1" type="ORF">GPM918_LOCUS2763</name>
    <name evidence="2" type="ORF">SRO942_LOCUS2763</name>
</gene>
<name>A0A813RMR7_9BILA</name>
<dbReference type="EMBL" id="CAJNOQ010000315">
    <property type="protein sequence ID" value="CAF0786517.1"/>
    <property type="molecule type" value="Genomic_DNA"/>
</dbReference>
<evidence type="ECO:0000313" key="1">
    <source>
        <dbReference type="EMBL" id="CAF0786517.1"/>
    </source>
</evidence>
<dbReference type="Proteomes" id="UP000681722">
    <property type="component" value="Unassembled WGS sequence"/>
</dbReference>